<dbReference type="SUPFAM" id="SSF144232">
    <property type="entry name" value="HIT/MYND zinc finger-like"/>
    <property type="match status" value="1"/>
</dbReference>
<evidence type="ECO:0000256" key="2">
    <source>
        <dbReference type="ARBA" id="ARBA00022771"/>
    </source>
</evidence>
<organism evidence="6 7">
    <name type="scientific">Porites evermanni</name>
    <dbReference type="NCBI Taxonomy" id="104178"/>
    <lineage>
        <taxon>Eukaryota</taxon>
        <taxon>Metazoa</taxon>
        <taxon>Cnidaria</taxon>
        <taxon>Anthozoa</taxon>
        <taxon>Hexacorallia</taxon>
        <taxon>Scleractinia</taxon>
        <taxon>Fungiina</taxon>
        <taxon>Poritidae</taxon>
        <taxon>Porites</taxon>
    </lineage>
</organism>
<dbReference type="InterPro" id="IPR002893">
    <property type="entry name" value="Znf_MYND"/>
</dbReference>
<reference evidence="6 7" key="1">
    <citation type="submission" date="2022-05" db="EMBL/GenBank/DDBJ databases">
        <authorList>
            <consortium name="Genoscope - CEA"/>
            <person name="William W."/>
        </authorList>
    </citation>
    <scope>NUCLEOTIDE SEQUENCE [LARGE SCALE GENOMIC DNA]</scope>
</reference>
<dbReference type="EMBL" id="CALNXI010000021">
    <property type="protein sequence ID" value="CAH3015275.1"/>
    <property type="molecule type" value="Genomic_DNA"/>
</dbReference>
<dbReference type="Gene3D" id="6.10.140.2220">
    <property type="match status" value="1"/>
</dbReference>
<evidence type="ECO:0000256" key="3">
    <source>
        <dbReference type="ARBA" id="ARBA00022833"/>
    </source>
</evidence>
<evidence type="ECO:0000313" key="6">
    <source>
        <dbReference type="EMBL" id="CAH3015275.1"/>
    </source>
</evidence>
<evidence type="ECO:0000259" key="5">
    <source>
        <dbReference type="PROSITE" id="PS50865"/>
    </source>
</evidence>
<dbReference type="Pfam" id="PF01753">
    <property type="entry name" value="zf-MYND"/>
    <property type="match status" value="1"/>
</dbReference>
<keyword evidence="7" id="KW-1185">Reference proteome</keyword>
<comment type="caution">
    <text evidence="6">The sequence shown here is derived from an EMBL/GenBank/DDBJ whole genome shotgun (WGS) entry which is preliminary data.</text>
</comment>
<evidence type="ECO:0000256" key="4">
    <source>
        <dbReference type="PROSITE-ProRule" id="PRU00134"/>
    </source>
</evidence>
<dbReference type="PROSITE" id="PS01360">
    <property type="entry name" value="ZF_MYND_1"/>
    <property type="match status" value="1"/>
</dbReference>
<gene>
    <name evidence="6" type="ORF">PEVE_00014526</name>
</gene>
<dbReference type="Proteomes" id="UP001159427">
    <property type="component" value="Unassembled WGS sequence"/>
</dbReference>
<evidence type="ECO:0000256" key="1">
    <source>
        <dbReference type="ARBA" id="ARBA00022723"/>
    </source>
</evidence>
<dbReference type="PROSITE" id="PS50865">
    <property type="entry name" value="ZF_MYND_2"/>
    <property type="match status" value="1"/>
</dbReference>
<protein>
    <recommendedName>
        <fullName evidence="5">MYND-type domain-containing protein</fullName>
    </recommendedName>
</protein>
<sequence>MSRCFNCEKNCETKRCTGCHQAFYCSKTCQKNHWGKHKENCIRADSSIHELFKLITKDVGNLELGDTMYVFNSIGVSKKMIVKA</sequence>
<keyword evidence="1" id="KW-0479">Metal-binding</keyword>
<evidence type="ECO:0000313" key="7">
    <source>
        <dbReference type="Proteomes" id="UP001159427"/>
    </source>
</evidence>
<keyword evidence="2 4" id="KW-0863">Zinc-finger</keyword>
<proteinExistence type="predicted"/>
<accession>A0ABN8LDW7</accession>
<feature type="domain" description="MYND-type" evidence="5">
    <location>
        <begin position="4"/>
        <end position="41"/>
    </location>
</feature>
<name>A0ABN8LDW7_9CNID</name>
<keyword evidence="3" id="KW-0862">Zinc</keyword>